<comment type="similarity">
    <text evidence="2">Belongs to the RbfA family.</text>
</comment>
<dbReference type="InterPro" id="IPR000238">
    <property type="entry name" value="RbfA"/>
</dbReference>
<dbReference type="Proteomes" id="UP000581135">
    <property type="component" value="Unassembled WGS sequence"/>
</dbReference>
<accession>A0A839SZR4</accession>
<gene>
    <name evidence="2" type="primary">rbfA</name>
    <name evidence="4" type="ORF">FHR98_002843</name>
</gene>
<dbReference type="InterPro" id="IPR015946">
    <property type="entry name" value="KH_dom-like_a/b"/>
</dbReference>
<comment type="subunit">
    <text evidence="2">Monomer. Binds 30S ribosomal subunits, but not 50S ribosomal subunits or 70S ribosomes.</text>
</comment>
<evidence type="ECO:0000256" key="2">
    <source>
        <dbReference type="HAMAP-Rule" id="MF_00003"/>
    </source>
</evidence>
<dbReference type="RefSeq" id="WP_183417369.1">
    <property type="nucleotide sequence ID" value="NZ_JACHXA010000009.1"/>
</dbReference>
<evidence type="ECO:0000313" key="4">
    <source>
        <dbReference type="EMBL" id="MBB3066535.1"/>
    </source>
</evidence>
<comment type="subcellular location">
    <subcellularLocation>
        <location evidence="2">Cytoplasm</location>
    </subcellularLocation>
</comment>
<feature type="compositionally biased region" description="Acidic residues" evidence="3">
    <location>
        <begin position="130"/>
        <end position="143"/>
    </location>
</feature>
<name>A0A839SZR4_9PROT</name>
<dbReference type="GO" id="GO:0005829">
    <property type="term" value="C:cytosol"/>
    <property type="evidence" value="ECO:0007669"/>
    <property type="project" value="TreeGrafter"/>
</dbReference>
<comment type="function">
    <text evidence="2">One of several proteins that assist in the late maturation steps of the functional core of the 30S ribosomal subunit. Associates with free 30S ribosomal subunits (but not with 30S subunits that are part of 70S ribosomes or polysomes). Required for efficient processing of 16S rRNA. May interact with the 5'-terminal helix region of 16S rRNA.</text>
</comment>
<dbReference type="GO" id="GO:0030490">
    <property type="term" value="P:maturation of SSU-rRNA"/>
    <property type="evidence" value="ECO:0007669"/>
    <property type="project" value="UniProtKB-UniRule"/>
</dbReference>
<dbReference type="PANTHER" id="PTHR33515:SF1">
    <property type="entry name" value="RIBOSOME-BINDING FACTOR A, CHLOROPLASTIC-RELATED"/>
    <property type="match status" value="1"/>
</dbReference>
<sequence length="143" mass="15693">MTVKPPSQRQLRVGEEIRHALARILMNADFRDPALVGRVITVSEVRLSPDLRAATAFVTPLGGEELDDVVTALKRAAPYLRGLLAREVTLRTVPRLSFEADRSFEEAARINRLLKGGKAAHDLANREAGDDAPDPEENRDDGA</sequence>
<proteinExistence type="inferred from homology"/>
<evidence type="ECO:0000256" key="1">
    <source>
        <dbReference type="ARBA" id="ARBA00022517"/>
    </source>
</evidence>
<dbReference type="GO" id="GO:0043024">
    <property type="term" value="F:ribosomal small subunit binding"/>
    <property type="evidence" value="ECO:0007669"/>
    <property type="project" value="TreeGrafter"/>
</dbReference>
<keyword evidence="2" id="KW-0963">Cytoplasm</keyword>
<dbReference type="Pfam" id="PF02033">
    <property type="entry name" value="RBFA"/>
    <property type="match status" value="1"/>
</dbReference>
<dbReference type="EMBL" id="JACHXA010000009">
    <property type="protein sequence ID" value="MBB3066535.1"/>
    <property type="molecule type" value="Genomic_DNA"/>
</dbReference>
<dbReference type="PROSITE" id="PS01319">
    <property type="entry name" value="RBFA"/>
    <property type="match status" value="1"/>
</dbReference>
<comment type="caution">
    <text evidence="4">The sequence shown here is derived from an EMBL/GenBank/DDBJ whole genome shotgun (WGS) entry which is preliminary data.</text>
</comment>
<feature type="region of interest" description="Disordered" evidence="3">
    <location>
        <begin position="121"/>
        <end position="143"/>
    </location>
</feature>
<dbReference type="PANTHER" id="PTHR33515">
    <property type="entry name" value="RIBOSOME-BINDING FACTOR A, CHLOROPLASTIC-RELATED"/>
    <property type="match status" value="1"/>
</dbReference>
<organism evidence="4 5">
    <name type="scientific">Limibacillus halophilus</name>
    <dbReference type="NCBI Taxonomy" id="1579333"/>
    <lineage>
        <taxon>Bacteria</taxon>
        <taxon>Pseudomonadati</taxon>
        <taxon>Pseudomonadota</taxon>
        <taxon>Alphaproteobacteria</taxon>
        <taxon>Rhodospirillales</taxon>
        <taxon>Rhodovibrionaceae</taxon>
        <taxon>Limibacillus</taxon>
    </lineage>
</organism>
<evidence type="ECO:0000256" key="3">
    <source>
        <dbReference type="SAM" id="MobiDB-lite"/>
    </source>
</evidence>
<dbReference type="InterPro" id="IPR023799">
    <property type="entry name" value="RbfA_dom_sf"/>
</dbReference>
<keyword evidence="1 2" id="KW-0690">Ribosome biogenesis</keyword>
<dbReference type="NCBIfam" id="TIGR00082">
    <property type="entry name" value="rbfA"/>
    <property type="match status" value="1"/>
</dbReference>
<evidence type="ECO:0000313" key="5">
    <source>
        <dbReference type="Proteomes" id="UP000581135"/>
    </source>
</evidence>
<dbReference type="HAMAP" id="MF_00003">
    <property type="entry name" value="RbfA"/>
    <property type="match status" value="1"/>
</dbReference>
<dbReference type="InterPro" id="IPR020053">
    <property type="entry name" value="Ribosome-bd_factorA_CS"/>
</dbReference>
<dbReference type="AlphaFoldDB" id="A0A839SZR4"/>
<dbReference type="Gene3D" id="3.30.300.20">
    <property type="match status" value="1"/>
</dbReference>
<keyword evidence="5" id="KW-1185">Reference proteome</keyword>
<reference evidence="4 5" key="1">
    <citation type="submission" date="2020-08" db="EMBL/GenBank/DDBJ databases">
        <title>Genomic Encyclopedia of Type Strains, Phase III (KMG-III): the genomes of soil and plant-associated and newly described type strains.</title>
        <authorList>
            <person name="Whitman W."/>
        </authorList>
    </citation>
    <scope>NUCLEOTIDE SEQUENCE [LARGE SCALE GENOMIC DNA]</scope>
    <source>
        <strain evidence="4 5">CECT 8803</strain>
    </source>
</reference>
<protein>
    <recommendedName>
        <fullName evidence="2">Ribosome-binding factor A</fullName>
    </recommendedName>
</protein>
<dbReference type="SUPFAM" id="SSF89919">
    <property type="entry name" value="Ribosome-binding factor A, RbfA"/>
    <property type="match status" value="1"/>
</dbReference>
<dbReference type="NCBIfam" id="NF001802">
    <property type="entry name" value="PRK00521.2-5"/>
    <property type="match status" value="1"/>
</dbReference>